<organism evidence="1 2">
    <name type="scientific">Fontibacter flavus</name>
    <dbReference type="NCBI Taxonomy" id="654838"/>
    <lineage>
        <taxon>Bacteria</taxon>
        <taxon>Pseudomonadati</taxon>
        <taxon>Bacteroidota</taxon>
        <taxon>Cytophagia</taxon>
        <taxon>Cytophagales</taxon>
        <taxon>Cyclobacteriaceae</taxon>
        <taxon>Fontibacter</taxon>
    </lineage>
</organism>
<proteinExistence type="predicted"/>
<reference evidence="1 2" key="1">
    <citation type="submission" date="2024-09" db="EMBL/GenBank/DDBJ databases">
        <authorList>
            <person name="Sun Q."/>
            <person name="Mori K."/>
        </authorList>
    </citation>
    <scope>NUCLEOTIDE SEQUENCE [LARGE SCALE GENOMIC DNA]</scope>
    <source>
        <strain evidence="1 2">CCM 7650</strain>
    </source>
</reference>
<dbReference type="RefSeq" id="WP_382388678.1">
    <property type="nucleotide sequence ID" value="NZ_JBHLWI010000044.1"/>
</dbReference>
<dbReference type="Proteomes" id="UP001589797">
    <property type="component" value="Unassembled WGS sequence"/>
</dbReference>
<evidence type="ECO:0000313" key="2">
    <source>
        <dbReference type="Proteomes" id="UP001589797"/>
    </source>
</evidence>
<gene>
    <name evidence="1" type="ORF">ACFFIP_15840</name>
</gene>
<sequence>MKFEKLNIPQGLQDHQHVSSLSAYLDALEKMVLDQSLIDQINAEIRNCNHEKVEKQFLVKLRKAKSMI</sequence>
<dbReference type="EMBL" id="JBHLWI010000044">
    <property type="protein sequence ID" value="MFC0264166.1"/>
    <property type="molecule type" value="Genomic_DNA"/>
</dbReference>
<name>A0ABV6FWP2_9BACT</name>
<evidence type="ECO:0000313" key="1">
    <source>
        <dbReference type="EMBL" id="MFC0264166.1"/>
    </source>
</evidence>
<evidence type="ECO:0008006" key="3">
    <source>
        <dbReference type="Google" id="ProtNLM"/>
    </source>
</evidence>
<keyword evidence="2" id="KW-1185">Reference proteome</keyword>
<accession>A0ABV6FWP2</accession>
<comment type="caution">
    <text evidence="1">The sequence shown here is derived from an EMBL/GenBank/DDBJ whole genome shotgun (WGS) entry which is preliminary data.</text>
</comment>
<protein>
    <recommendedName>
        <fullName evidence="3">IDEAL domain-containing protein</fullName>
    </recommendedName>
</protein>